<evidence type="ECO:0000256" key="5">
    <source>
        <dbReference type="ARBA" id="ARBA00022692"/>
    </source>
</evidence>
<dbReference type="Pfam" id="PF01925">
    <property type="entry name" value="TauE"/>
    <property type="match status" value="1"/>
</dbReference>
<dbReference type="EMBL" id="RKLX01000001">
    <property type="protein sequence ID" value="TGD20401.1"/>
    <property type="molecule type" value="Genomic_DNA"/>
</dbReference>
<feature type="transmembrane region" description="Helical" evidence="8">
    <location>
        <begin position="42"/>
        <end position="58"/>
    </location>
</feature>
<evidence type="ECO:0000313" key="10">
    <source>
        <dbReference type="Proteomes" id="UP000297348"/>
    </source>
</evidence>
<feature type="transmembrane region" description="Helical" evidence="8">
    <location>
        <begin position="158"/>
        <end position="178"/>
    </location>
</feature>
<gene>
    <name evidence="9" type="ORF">EGT51_01220</name>
</gene>
<protein>
    <recommendedName>
        <fullName evidence="8">Probable membrane transporter protein</fullName>
    </recommendedName>
</protein>
<dbReference type="InterPro" id="IPR052017">
    <property type="entry name" value="TSUP"/>
</dbReference>
<organism evidence="9 10">
    <name type="scientific">Levilactobacillus suantsaiihabitans</name>
    <dbReference type="NCBI Taxonomy" id="2487722"/>
    <lineage>
        <taxon>Bacteria</taxon>
        <taxon>Bacillati</taxon>
        <taxon>Bacillota</taxon>
        <taxon>Bacilli</taxon>
        <taxon>Lactobacillales</taxon>
        <taxon>Lactobacillaceae</taxon>
        <taxon>Levilactobacillus</taxon>
    </lineage>
</organism>
<keyword evidence="7 8" id="KW-0472">Membrane</keyword>
<keyword evidence="4 8" id="KW-1003">Cell membrane</keyword>
<comment type="similarity">
    <text evidence="2 8">Belongs to the 4-toluene sulfonate uptake permease (TSUP) (TC 2.A.102) family.</text>
</comment>
<keyword evidence="6 8" id="KW-1133">Transmembrane helix</keyword>
<keyword evidence="3" id="KW-0813">Transport</keyword>
<dbReference type="RefSeq" id="WP_135366970.1">
    <property type="nucleotide sequence ID" value="NZ_RKLX01000001.1"/>
</dbReference>
<dbReference type="OrthoDB" id="7843147at2"/>
<dbReference type="InterPro" id="IPR002781">
    <property type="entry name" value="TM_pro_TauE-like"/>
</dbReference>
<evidence type="ECO:0000256" key="7">
    <source>
        <dbReference type="ARBA" id="ARBA00023136"/>
    </source>
</evidence>
<evidence type="ECO:0000256" key="8">
    <source>
        <dbReference type="RuleBase" id="RU363041"/>
    </source>
</evidence>
<dbReference type="GO" id="GO:0005886">
    <property type="term" value="C:plasma membrane"/>
    <property type="evidence" value="ECO:0007669"/>
    <property type="project" value="UniProtKB-SubCell"/>
</dbReference>
<name>A0A4Z0JC47_9LACO</name>
<evidence type="ECO:0000313" key="9">
    <source>
        <dbReference type="EMBL" id="TGD20401.1"/>
    </source>
</evidence>
<evidence type="ECO:0000256" key="3">
    <source>
        <dbReference type="ARBA" id="ARBA00022448"/>
    </source>
</evidence>
<evidence type="ECO:0000256" key="6">
    <source>
        <dbReference type="ARBA" id="ARBA00022989"/>
    </source>
</evidence>
<evidence type="ECO:0000256" key="1">
    <source>
        <dbReference type="ARBA" id="ARBA00004651"/>
    </source>
</evidence>
<dbReference type="PANTHER" id="PTHR30269">
    <property type="entry name" value="TRANSMEMBRANE PROTEIN YFCA"/>
    <property type="match status" value="1"/>
</dbReference>
<feature type="transmembrane region" description="Helical" evidence="8">
    <location>
        <begin position="190"/>
        <end position="211"/>
    </location>
</feature>
<feature type="transmembrane region" description="Helical" evidence="8">
    <location>
        <begin position="124"/>
        <end position="152"/>
    </location>
</feature>
<reference evidence="9 10" key="1">
    <citation type="submission" date="2018-10" db="EMBL/GenBank/DDBJ databases">
        <title>Lactobacillus sp. R7 and Lactobacillus sp. R19 isolated from fermented mustard green product of Taiwan.</title>
        <authorList>
            <person name="Lin S.-T."/>
        </authorList>
    </citation>
    <scope>NUCLEOTIDE SEQUENCE [LARGE SCALE GENOMIC DNA]</scope>
    <source>
        <strain evidence="9 10">BCRC 81129</strain>
    </source>
</reference>
<accession>A0A4Z0JC47</accession>
<sequence length="238" mass="25837">MAWLVVIIAGFLGGLVQGLTGFGAVIIMMIFLPNILPIDQSAGVAGLMMLGSVVTLVIRNRHEIRLKRIIIPFLVYASVASWSVHLGHVLDVHLLRMMLGGLLVALSLYFSLHKNSGDTAYPWVVAGAFMIISGFFNGLFGIGGPLMALYFLSKARSLSQYLADLQTFFLIDTFYITTLRVASGIVTAHLVPFILIGMLGAITGTTIAAHLQPRLNVATMKRGIYAFIGLSGLYYLFI</sequence>
<feature type="transmembrane region" description="Helical" evidence="8">
    <location>
        <begin position="70"/>
        <end position="88"/>
    </location>
</feature>
<feature type="transmembrane region" description="Helical" evidence="8">
    <location>
        <begin position="94"/>
        <end position="112"/>
    </location>
</feature>
<dbReference type="PANTHER" id="PTHR30269:SF37">
    <property type="entry name" value="MEMBRANE TRANSPORTER PROTEIN"/>
    <property type="match status" value="1"/>
</dbReference>
<keyword evidence="10" id="KW-1185">Reference proteome</keyword>
<comment type="caution">
    <text evidence="9">The sequence shown here is derived from an EMBL/GenBank/DDBJ whole genome shotgun (WGS) entry which is preliminary data.</text>
</comment>
<feature type="transmembrane region" description="Helical" evidence="8">
    <location>
        <begin position="217"/>
        <end position="237"/>
    </location>
</feature>
<comment type="subcellular location">
    <subcellularLocation>
        <location evidence="1 8">Cell membrane</location>
        <topology evidence="1 8">Multi-pass membrane protein</topology>
    </subcellularLocation>
</comment>
<proteinExistence type="inferred from homology"/>
<dbReference type="Proteomes" id="UP000297348">
    <property type="component" value="Unassembled WGS sequence"/>
</dbReference>
<keyword evidence="5 8" id="KW-0812">Transmembrane</keyword>
<evidence type="ECO:0000256" key="2">
    <source>
        <dbReference type="ARBA" id="ARBA00009142"/>
    </source>
</evidence>
<dbReference type="AlphaFoldDB" id="A0A4Z0JC47"/>
<evidence type="ECO:0000256" key="4">
    <source>
        <dbReference type="ARBA" id="ARBA00022475"/>
    </source>
</evidence>